<keyword evidence="2" id="KW-1185">Reference proteome</keyword>
<organism evidence="1 2">
    <name type="scientific">Azospirillum ramasamyi</name>
    <dbReference type="NCBI Taxonomy" id="682998"/>
    <lineage>
        <taxon>Bacteria</taxon>
        <taxon>Pseudomonadati</taxon>
        <taxon>Pseudomonadota</taxon>
        <taxon>Alphaproteobacteria</taxon>
        <taxon>Rhodospirillales</taxon>
        <taxon>Azospirillaceae</taxon>
        <taxon>Azospirillum</taxon>
    </lineage>
</organism>
<dbReference type="EMBL" id="CP029830">
    <property type="protein sequence ID" value="AWU95322.1"/>
    <property type="molecule type" value="Genomic_DNA"/>
</dbReference>
<dbReference type="AlphaFoldDB" id="A0A2U9S7D6"/>
<accession>A0A2U9S7D6</accession>
<evidence type="ECO:0000313" key="1">
    <source>
        <dbReference type="EMBL" id="AWU95322.1"/>
    </source>
</evidence>
<geneLocation type="plasmid" evidence="1 2">
    <name>unnamed1</name>
</geneLocation>
<protein>
    <submittedName>
        <fullName evidence="1">Uncharacterized protein</fullName>
    </submittedName>
</protein>
<dbReference type="KEGG" id="azm:DM194_13325"/>
<proteinExistence type="predicted"/>
<dbReference type="Proteomes" id="UP000249605">
    <property type="component" value="Plasmid unnamed1"/>
</dbReference>
<keyword evidence="1" id="KW-0614">Plasmid</keyword>
<dbReference type="RefSeq" id="WP_111068091.1">
    <property type="nucleotide sequence ID" value="NZ_CP029830.1"/>
</dbReference>
<evidence type="ECO:0000313" key="2">
    <source>
        <dbReference type="Proteomes" id="UP000249605"/>
    </source>
</evidence>
<gene>
    <name evidence="1" type="ORF">DM194_13325</name>
</gene>
<reference evidence="1 2" key="1">
    <citation type="submission" date="2018-06" db="EMBL/GenBank/DDBJ databases">
        <title>Complete genome sequencing of Azospirillum sp. M2T2B2.</title>
        <authorList>
            <person name="Heo J."/>
            <person name="Kim S.-J."/>
            <person name="Kwon S.-W."/>
            <person name="Anandham R."/>
        </authorList>
    </citation>
    <scope>NUCLEOTIDE SEQUENCE [LARGE SCALE GENOMIC DNA]</scope>
    <source>
        <strain evidence="1 2">M2T2B2</strain>
        <plasmid evidence="1 2">unnamed1</plasmid>
    </source>
</reference>
<sequence length="109" mass="12438">MNQTTHDTGDRSPSGLFRMSAWEGEFERANAQLPRWYWNPGQRRRHYARWVEAEAETLAMRLSGLLRSDTPAETAEAAHVLVDSLARDIDWARRLEDSDSEDGKLAHAA</sequence>
<name>A0A2U9S7D6_9PROT</name>
<dbReference type="OrthoDB" id="7307456at2"/>